<evidence type="ECO:0000256" key="9">
    <source>
        <dbReference type="ARBA" id="ARBA00022777"/>
    </source>
</evidence>
<reference evidence="20 21" key="1">
    <citation type="submission" date="2023-03" db="EMBL/GenBank/DDBJ databases">
        <title>Complete genome of Arcanobacterium canis strain DSM 25104 isolated in 2010 from a canine otitis externa in Germany.</title>
        <authorList>
            <person name="Borowiak M."/>
            <person name="Kreitlow A."/>
            <person name="Malorny B."/>
            <person name="Laemmler C."/>
            <person name="Prenger-Berninghoff E."/>
            <person name="Ploetz M."/>
            <person name="Abdulmawjood A."/>
        </authorList>
    </citation>
    <scope>NUCLEOTIDE SEQUENCE [LARGE SCALE GENOMIC DNA]</scope>
    <source>
        <strain evidence="20 21">DSM 25104</strain>
    </source>
</reference>
<keyword evidence="6 17" id="KW-0028">Amino-acid biosynthesis</keyword>
<dbReference type="RefSeq" id="WP_278012072.1">
    <property type="nucleotide sequence ID" value="NZ_CP121208.1"/>
</dbReference>
<comment type="function">
    <text evidence="17">Catalyzes the conversion of 3-deoxy-D-arabino-heptulosonate 7-phosphate (DAHP) to dehydroquinate (DHQ).</text>
</comment>
<dbReference type="PROSITE" id="PS01128">
    <property type="entry name" value="SHIKIMATE_KINASE"/>
    <property type="match status" value="1"/>
</dbReference>
<keyword evidence="8 17" id="KW-0547">Nucleotide-binding</keyword>
<dbReference type="InterPro" id="IPR031322">
    <property type="entry name" value="Shikimate/glucono_kinase"/>
</dbReference>
<accession>A0ABY8G0F6</accession>
<keyword evidence="11 17" id="KW-0520">NAD</keyword>
<evidence type="ECO:0000259" key="19">
    <source>
        <dbReference type="Pfam" id="PF24621"/>
    </source>
</evidence>
<comment type="subcellular location">
    <subcellularLocation>
        <location evidence="17">Cytoplasm</location>
    </subcellularLocation>
</comment>
<gene>
    <name evidence="17 20" type="primary">aroB</name>
    <name evidence="16" type="synonym">aroK</name>
    <name evidence="20" type="ORF">P7079_04335</name>
</gene>
<evidence type="ECO:0000256" key="6">
    <source>
        <dbReference type="ARBA" id="ARBA00022605"/>
    </source>
</evidence>
<dbReference type="EMBL" id="CP121208">
    <property type="protein sequence ID" value="WFM82646.1"/>
    <property type="molecule type" value="Genomic_DNA"/>
</dbReference>
<feature type="binding site" evidence="16">
    <location>
        <position position="15"/>
    </location>
    <ligand>
        <name>Mg(2+)</name>
        <dbReference type="ChEBI" id="CHEBI:18420"/>
    </ligand>
</feature>
<dbReference type="Gene3D" id="3.40.50.300">
    <property type="entry name" value="P-loop containing nucleotide triphosphate hydrolases"/>
    <property type="match status" value="1"/>
</dbReference>
<dbReference type="Gene3D" id="1.20.1090.10">
    <property type="entry name" value="Dehydroquinate synthase-like - alpha domain"/>
    <property type="match status" value="1"/>
</dbReference>
<evidence type="ECO:0000256" key="14">
    <source>
        <dbReference type="ARBA" id="ARBA00023268"/>
    </source>
</evidence>
<keyword evidence="13 17" id="KW-0456">Lyase</keyword>
<dbReference type="CDD" id="cd08195">
    <property type="entry name" value="DHQS"/>
    <property type="match status" value="1"/>
</dbReference>
<comment type="similarity">
    <text evidence="16">Belongs to the shikimate kinase family.</text>
</comment>
<feature type="binding site" evidence="17">
    <location>
        <position position="305"/>
    </location>
    <ligand>
        <name>NAD(+)</name>
        <dbReference type="ChEBI" id="CHEBI:57540"/>
    </ligand>
</feature>
<comment type="cofactor">
    <cofactor evidence="2 17">
        <name>NAD(+)</name>
        <dbReference type="ChEBI" id="CHEBI:57540"/>
    </cofactor>
</comment>
<feature type="binding site" evidence="16">
    <location>
        <position position="116"/>
    </location>
    <ligand>
        <name>ATP</name>
        <dbReference type="ChEBI" id="CHEBI:30616"/>
    </ligand>
</feature>
<comment type="pathway">
    <text evidence="4 16">Metabolic intermediate biosynthesis; chorismate biosynthesis; chorismate from D-erythrose 4-phosphate and phosphoenolpyruvate: step 5/7.</text>
</comment>
<feature type="domain" description="3-dehydroquinate synthase C-terminal" evidence="19">
    <location>
        <begin position="344"/>
        <end position="486"/>
    </location>
</feature>
<keyword evidence="17" id="KW-0862">Zinc</keyword>
<dbReference type="InterPro" id="IPR000623">
    <property type="entry name" value="Shikimate_kinase/TSH1"/>
</dbReference>
<dbReference type="PANTHER" id="PTHR43622">
    <property type="entry name" value="3-DEHYDROQUINATE SYNTHASE"/>
    <property type="match status" value="1"/>
</dbReference>
<feature type="binding site" evidence="17">
    <location>
        <begin position="292"/>
        <end position="293"/>
    </location>
    <ligand>
        <name>NAD(+)</name>
        <dbReference type="ChEBI" id="CHEBI:57540"/>
    </ligand>
</feature>
<keyword evidence="17" id="KW-0170">Cobalt</keyword>
<evidence type="ECO:0000256" key="4">
    <source>
        <dbReference type="ARBA" id="ARBA00004842"/>
    </source>
</evidence>
<feature type="binding site" evidence="16">
    <location>
        <begin position="11"/>
        <end position="16"/>
    </location>
    <ligand>
        <name>ATP</name>
        <dbReference type="ChEBI" id="CHEBI:30616"/>
    </ligand>
</feature>
<dbReference type="SUPFAM" id="SSF56796">
    <property type="entry name" value="Dehydroquinate synthase-like"/>
    <property type="match status" value="1"/>
</dbReference>
<comment type="cofactor">
    <cofactor evidence="16">
        <name>Mg(2+)</name>
        <dbReference type="ChEBI" id="CHEBI:18420"/>
    </cofactor>
    <text evidence="16">Binds 1 Mg(2+) ion per subunit.</text>
</comment>
<keyword evidence="17" id="KW-0479">Metal-binding</keyword>
<dbReference type="Pfam" id="PF01202">
    <property type="entry name" value="SKI"/>
    <property type="match status" value="1"/>
</dbReference>
<comment type="subunit">
    <text evidence="16">Monomer.</text>
</comment>
<comment type="function">
    <text evidence="16">Catalyzes the specific phosphorylation of the 3-hydroxyl group of shikimic acid using ATP as a cosubstrate.</text>
</comment>
<keyword evidence="5 17" id="KW-0963">Cytoplasm</keyword>
<name>A0ABY8G0F6_9ACTO</name>
<feature type="binding site" evidence="16">
    <location>
        <position position="56"/>
    </location>
    <ligand>
        <name>substrate</name>
    </ligand>
</feature>
<evidence type="ECO:0000256" key="17">
    <source>
        <dbReference type="HAMAP-Rule" id="MF_00110"/>
    </source>
</evidence>
<evidence type="ECO:0000256" key="10">
    <source>
        <dbReference type="ARBA" id="ARBA00022840"/>
    </source>
</evidence>
<evidence type="ECO:0000256" key="15">
    <source>
        <dbReference type="ARBA" id="ARBA00048567"/>
    </source>
</evidence>
<evidence type="ECO:0000256" key="12">
    <source>
        <dbReference type="ARBA" id="ARBA00023141"/>
    </source>
</evidence>
<dbReference type="InterPro" id="IPR030960">
    <property type="entry name" value="DHQS/DOIS_N"/>
</dbReference>
<keyword evidence="16" id="KW-0460">Magnesium</keyword>
<comment type="catalytic activity">
    <reaction evidence="1 17">
        <text>7-phospho-2-dehydro-3-deoxy-D-arabino-heptonate = 3-dehydroquinate + phosphate</text>
        <dbReference type="Rhea" id="RHEA:21968"/>
        <dbReference type="ChEBI" id="CHEBI:32364"/>
        <dbReference type="ChEBI" id="CHEBI:43474"/>
        <dbReference type="ChEBI" id="CHEBI:58394"/>
        <dbReference type="EC" id="4.2.3.4"/>
    </reaction>
</comment>
<feature type="binding site" evidence="17">
    <location>
        <position position="410"/>
    </location>
    <ligand>
        <name>Zn(2+)</name>
        <dbReference type="ChEBI" id="CHEBI:29105"/>
    </ligand>
</feature>
<feature type="binding site" evidence="17">
    <location>
        <position position="426"/>
    </location>
    <ligand>
        <name>Zn(2+)</name>
        <dbReference type="ChEBI" id="CHEBI:29105"/>
    </ligand>
</feature>
<evidence type="ECO:0000256" key="7">
    <source>
        <dbReference type="ARBA" id="ARBA00022679"/>
    </source>
</evidence>
<keyword evidence="21" id="KW-1185">Reference proteome</keyword>
<evidence type="ECO:0000313" key="20">
    <source>
        <dbReference type="EMBL" id="WFM82646.1"/>
    </source>
</evidence>
<evidence type="ECO:0000259" key="18">
    <source>
        <dbReference type="Pfam" id="PF01761"/>
    </source>
</evidence>
<dbReference type="PRINTS" id="PR01100">
    <property type="entry name" value="SHIKIMTKNASE"/>
</dbReference>
<dbReference type="InterPro" id="IPR050071">
    <property type="entry name" value="Dehydroquinate_synthase"/>
</dbReference>
<evidence type="ECO:0000256" key="1">
    <source>
        <dbReference type="ARBA" id="ARBA00001393"/>
    </source>
</evidence>
<comment type="caution">
    <text evidence="17">Lacks conserved residue(s) required for the propagation of feature annotation.</text>
</comment>
<dbReference type="NCBIfam" id="TIGR01357">
    <property type="entry name" value="aroB"/>
    <property type="match status" value="1"/>
</dbReference>
<evidence type="ECO:0000256" key="8">
    <source>
        <dbReference type="ARBA" id="ARBA00022741"/>
    </source>
</evidence>
<dbReference type="Gene3D" id="3.40.50.1970">
    <property type="match status" value="1"/>
</dbReference>
<feature type="binding site" evidence="17">
    <location>
        <position position="314"/>
    </location>
    <ligand>
        <name>NAD(+)</name>
        <dbReference type="ChEBI" id="CHEBI:57540"/>
    </ligand>
</feature>
<dbReference type="SUPFAM" id="SSF52540">
    <property type="entry name" value="P-loop containing nucleoside triphosphate hydrolases"/>
    <property type="match status" value="1"/>
</dbReference>
<keyword evidence="12 17" id="KW-0057">Aromatic amino acid biosynthesis</keyword>
<dbReference type="InterPro" id="IPR023000">
    <property type="entry name" value="Shikimate_kinase_CS"/>
</dbReference>
<keyword evidence="7 16" id="KW-0808">Transferase</keyword>
<comment type="pathway">
    <text evidence="3 17">Metabolic intermediate biosynthesis; chorismate biosynthesis; chorismate from D-erythrose 4-phosphate and phosphoenolpyruvate: step 2/7.</text>
</comment>
<organism evidence="20 21">
    <name type="scientific">Arcanobacterium canis</name>
    <dbReference type="NCBI Taxonomy" id="999183"/>
    <lineage>
        <taxon>Bacteria</taxon>
        <taxon>Bacillati</taxon>
        <taxon>Actinomycetota</taxon>
        <taxon>Actinomycetes</taxon>
        <taxon>Actinomycetales</taxon>
        <taxon>Actinomycetaceae</taxon>
        <taxon>Arcanobacterium</taxon>
    </lineage>
</organism>
<sequence length="521" mass="55082">MVRAVFIGMPGSGKSSIGRRVANRLGVGFEDTDSLIERSTGKKIADLFRVGEDHFRQIEAATVAKAMDGFDGILSLGGGAILDAGTRALLREVPVVLVDASDEVLAARVEHGRSARPLLASRVGQKIARLRAERAALYYENANIIVDSSRFSTEHTTSVVVNALLNPPVVRQINAEHSYDVVIGRAVAPLAARCAAKYAAGVVVTSPDVVQLANQIATSMKQLGTPATVLTLPRGEEAKTVTVLETIWDRLHEMGVSRDGVVVAVGGGATTDVGGFASATWLRGLPWISVPTTLLGMVDAAVGGKTGINMSFGKNLIGAFHSPVGVFADFDVLATLPLPKLREGMGEVIKCGLISKSSIIETVLEQKERILDPTSFALNEVAVQAISLKAQIVSADLHESGQREFLNYGHTLAHALEAASGYTMAHGEAVAIGCVFAAELAVAEGLADPKLANLHRDLFSAVGLPISAPNANRRELLKYMFADKKVRDGQLRFVVLSDVGEAHIVTAPDGCDRAFDAIGVE</sequence>
<dbReference type="CDD" id="cd00464">
    <property type="entry name" value="SK"/>
    <property type="match status" value="1"/>
</dbReference>
<dbReference type="GO" id="GO:0003856">
    <property type="term" value="F:3-dehydroquinate synthase activity"/>
    <property type="evidence" value="ECO:0007669"/>
    <property type="project" value="UniProtKB-EC"/>
</dbReference>
<dbReference type="EC" id="2.7.1.71" evidence="16"/>
<dbReference type="Pfam" id="PF01761">
    <property type="entry name" value="DHQ_synthase"/>
    <property type="match status" value="1"/>
</dbReference>
<dbReference type="HAMAP" id="MF_00110">
    <property type="entry name" value="DHQ_synthase"/>
    <property type="match status" value="1"/>
</dbReference>
<feature type="binding site" evidence="17">
    <location>
        <begin position="268"/>
        <end position="272"/>
    </location>
    <ligand>
        <name>NAD(+)</name>
        <dbReference type="ChEBI" id="CHEBI:57540"/>
    </ligand>
</feature>
<keyword evidence="9 16" id="KW-0418">Kinase</keyword>
<evidence type="ECO:0000256" key="2">
    <source>
        <dbReference type="ARBA" id="ARBA00001911"/>
    </source>
</evidence>
<evidence type="ECO:0000256" key="11">
    <source>
        <dbReference type="ARBA" id="ARBA00023027"/>
    </source>
</evidence>
<evidence type="ECO:0000256" key="16">
    <source>
        <dbReference type="HAMAP-Rule" id="MF_00109"/>
    </source>
</evidence>
<comment type="catalytic activity">
    <reaction evidence="15 16">
        <text>shikimate + ATP = 3-phosphoshikimate + ADP + H(+)</text>
        <dbReference type="Rhea" id="RHEA:13121"/>
        <dbReference type="ChEBI" id="CHEBI:15378"/>
        <dbReference type="ChEBI" id="CHEBI:30616"/>
        <dbReference type="ChEBI" id="CHEBI:36208"/>
        <dbReference type="ChEBI" id="CHEBI:145989"/>
        <dbReference type="ChEBI" id="CHEBI:456216"/>
        <dbReference type="EC" id="2.7.1.71"/>
    </reaction>
</comment>
<dbReference type="InterPro" id="IPR027417">
    <property type="entry name" value="P-loop_NTPase"/>
</dbReference>
<dbReference type="InterPro" id="IPR016037">
    <property type="entry name" value="DHQ_synth_AroB"/>
</dbReference>
<protein>
    <recommendedName>
        <fullName evidence="16 17">Multifunctional fusion protein</fullName>
    </recommendedName>
    <domain>
        <recommendedName>
            <fullName evidence="16">Shikimate kinase</fullName>
            <shortName evidence="16">SK</shortName>
            <ecNumber evidence="16">2.7.1.71</ecNumber>
        </recommendedName>
    </domain>
    <domain>
        <recommendedName>
            <fullName evidence="17">3-dehydroquinate synthase</fullName>
            <shortName evidence="17">DHQS</shortName>
            <ecNumber evidence="17">4.2.3.4</ecNumber>
        </recommendedName>
    </domain>
</protein>
<evidence type="ECO:0000313" key="21">
    <source>
        <dbReference type="Proteomes" id="UP001215216"/>
    </source>
</evidence>
<proteinExistence type="inferred from homology"/>
<evidence type="ECO:0000256" key="3">
    <source>
        <dbReference type="ARBA" id="ARBA00004661"/>
    </source>
</evidence>
<dbReference type="InterPro" id="IPR056179">
    <property type="entry name" value="DHQS_C"/>
</dbReference>
<dbReference type="HAMAP" id="MF_00109">
    <property type="entry name" value="Shikimate_kinase"/>
    <property type="match status" value="1"/>
</dbReference>
<dbReference type="Proteomes" id="UP001215216">
    <property type="component" value="Chromosome"/>
</dbReference>
<evidence type="ECO:0000256" key="5">
    <source>
        <dbReference type="ARBA" id="ARBA00022490"/>
    </source>
</evidence>
<feature type="binding site" evidence="16">
    <location>
        <position position="33"/>
    </location>
    <ligand>
        <name>substrate</name>
    </ligand>
</feature>
<dbReference type="EC" id="4.2.3.4" evidence="17"/>
<keyword evidence="10 16" id="KW-0067">ATP-binding</keyword>
<dbReference type="PANTHER" id="PTHR43622:SF7">
    <property type="entry name" value="3-DEHYDROQUINATE SYNTHASE, CHLOROPLASTIC"/>
    <property type="match status" value="1"/>
</dbReference>
<feature type="binding site" evidence="16">
    <location>
        <position position="134"/>
    </location>
    <ligand>
        <name>substrate</name>
    </ligand>
</feature>
<dbReference type="Pfam" id="PF24621">
    <property type="entry name" value="DHQS_C"/>
    <property type="match status" value="1"/>
</dbReference>
<comment type="cofactor">
    <cofactor evidence="17">
        <name>Co(2+)</name>
        <dbReference type="ChEBI" id="CHEBI:48828"/>
    </cofactor>
    <cofactor evidence="17">
        <name>Zn(2+)</name>
        <dbReference type="ChEBI" id="CHEBI:29105"/>
    </cofactor>
    <text evidence="17">Binds 1 divalent metal cation per subunit. Can use either Co(2+) or Zn(2+).</text>
</comment>
<feature type="binding site" evidence="16">
    <location>
        <position position="78"/>
    </location>
    <ligand>
        <name>substrate</name>
    </ligand>
</feature>
<feature type="binding site" evidence="17">
    <location>
        <position position="347"/>
    </location>
    <ligand>
        <name>Zn(2+)</name>
        <dbReference type="ChEBI" id="CHEBI:29105"/>
    </ligand>
</feature>
<feature type="domain" description="3-dehydroquinate synthase N-terminal" evidence="18">
    <location>
        <begin position="230"/>
        <end position="341"/>
    </location>
</feature>
<evidence type="ECO:0000256" key="13">
    <source>
        <dbReference type="ARBA" id="ARBA00023239"/>
    </source>
</evidence>
<comment type="similarity">
    <text evidence="17">Belongs to the sugar phosphate cyclases superfamily. Dehydroquinate synthase family.</text>
</comment>
<keyword evidence="14" id="KW-0511">Multifunctional enzyme</keyword>